<evidence type="ECO:0000313" key="2">
    <source>
        <dbReference type="EMBL" id="VAW55904.1"/>
    </source>
</evidence>
<protein>
    <submittedName>
        <fullName evidence="2">Uncharacterized protein</fullName>
    </submittedName>
</protein>
<dbReference type="PRINTS" id="PR00081">
    <property type="entry name" value="GDHRDH"/>
</dbReference>
<accession>A0A3B0XIN6</accession>
<name>A0A3B0XIN6_9ZZZZ</name>
<organism evidence="2">
    <name type="scientific">hydrothermal vent metagenome</name>
    <dbReference type="NCBI Taxonomy" id="652676"/>
    <lineage>
        <taxon>unclassified sequences</taxon>
        <taxon>metagenomes</taxon>
        <taxon>ecological metagenomes</taxon>
    </lineage>
</organism>
<dbReference type="Gene3D" id="3.40.50.720">
    <property type="entry name" value="NAD(P)-binding Rossmann-like Domain"/>
    <property type="match status" value="1"/>
</dbReference>
<proteinExistence type="predicted"/>
<dbReference type="PANTHER" id="PTHR43157">
    <property type="entry name" value="PHOSPHATIDYLINOSITOL-GLYCAN BIOSYNTHESIS CLASS F PROTEIN-RELATED"/>
    <property type="match status" value="1"/>
</dbReference>
<dbReference type="InterPro" id="IPR036291">
    <property type="entry name" value="NAD(P)-bd_dom_sf"/>
</dbReference>
<sequence>MNNLEGKVCIVTGSTSGIGLVTAKELAKMGATIVLVARDKVRGKAALTEVIEYSRNDNTELLMCDFSSRSSIVAFTDVVKRKYTKLDVLVNNAGMMSNERVETKSGIELTFAVNHLGYFITTNLLLDMLKESPASRIIVVASDLHQQGKIDLNNIMHKHDYHGFTAYCDSKLANLLFTYKMAAFLQGSNATINALHPGIIKTKFGIEDRNSDMRFPMGRVSPEVGAKAQIYLSAAPEVQRVSGKYFNERRMERSSTMSYDEDLADVLWQKSIEYSFMSIK</sequence>
<evidence type="ECO:0000256" key="1">
    <source>
        <dbReference type="ARBA" id="ARBA00023002"/>
    </source>
</evidence>
<gene>
    <name evidence="2" type="ORF">MNBD_GAMMA07-1551</name>
</gene>
<reference evidence="2" key="1">
    <citation type="submission" date="2018-06" db="EMBL/GenBank/DDBJ databases">
        <authorList>
            <person name="Zhirakovskaya E."/>
        </authorList>
    </citation>
    <scope>NUCLEOTIDE SEQUENCE</scope>
</reference>
<dbReference type="CDD" id="cd05327">
    <property type="entry name" value="retinol-DH_like_SDR_c_like"/>
    <property type="match status" value="1"/>
</dbReference>
<dbReference type="AlphaFoldDB" id="A0A3B0XIN6"/>
<dbReference type="PANTHER" id="PTHR43157:SF56">
    <property type="entry name" value="SHORT-CHAIN DEHYDROGENASE_REDUCTASE FAMILY PROTEIN"/>
    <property type="match status" value="1"/>
</dbReference>
<dbReference type="GO" id="GO:0016491">
    <property type="term" value="F:oxidoreductase activity"/>
    <property type="evidence" value="ECO:0007669"/>
    <property type="project" value="UniProtKB-KW"/>
</dbReference>
<keyword evidence="1" id="KW-0560">Oxidoreductase</keyword>
<dbReference type="SUPFAM" id="SSF51735">
    <property type="entry name" value="NAD(P)-binding Rossmann-fold domains"/>
    <property type="match status" value="1"/>
</dbReference>
<dbReference type="Pfam" id="PF00106">
    <property type="entry name" value="adh_short"/>
    <property type="match status" value="1"/>
</dbReference>
<dbReference type="InterPro" id="IPR002347">
    <property type="entry name" value="SDR_fam"/>
</dbReference>
<dbReference type="EMBL" id="UOFF01000135">
    <property type="protein sequence ID" value="VAW55904.1"/>
    <property type="molecule type" value="Genomic_DNA"/>
</dbReference>